<dbReference type="OrthoDB" id="271062at2"/>
<dbReference type="EMBL" id="PUHZ01000008">
    <property type="protein sequence ID" value="PQO46659.1"/>
    <property type="molecule type" value="Genomic_DNA"/>
</dbReference>
<evidence type="ECO:0000313" key="1">
    <source>
        <dbReference type="EMBL" id="PQO46659.1"/>
    </source>
</evidence>
<dbReference type="Proteomes" id="UP000237819">
    <property type="component" value="Unassembled WGS sequence"/>
</dbReference>
<dbReference type="Gene3D" id="3.40.50.2000">
    <property type="entry name" value="Glycogen Phosphorylase B"/>
    <property type="match status" value="2"/>
</dbReference>
<dbReference type="SUPFAM" id="SSF53756">
    <property type="entry name" value="UDP-Glycosyltransferase/glycogen phosphorylase"/>
    <property type="match status" value="1"/>
</dbReference>
<accession>A0A2S8GQF2</accession>
<evidence type="ECO:0008006" key="3">
    <source>
        <dbReference type="Google" id="ProtNLM"/>
    </source>
</evidence>
<name>A0A2S8GQF2_9BACT</name>
<evidence type="ECO:0000313" key="2">
    <source>
        <dbReference type="Proteomes" id="UP000237819"/>
    </source>
</evidence>
<proteinExistence type="predicted"/>
<reference evidence="1 2" key="1">
    <citation type="submission" date="2018-02" db="EMBL/GenBank/DDBJ databases">
        <title>Comparative genomes isolates from brazilian mangrove.</title>
        <authorList>
            <person name="Araujo J.E."/>
            <person name="Taketani R.G."/>
            <person name="Silva M.C.P."/>
            <person name="Loureco M.V."/>
            <person name="Andreote F.D."/>
        </authorList>
    </citation>
    <scope>NUCLEOTIDE SEQUENCE [LARGE SCALE GENOMIC DNA]</scope>
    <source>
        <strain evidence="1 2">Nap-Phe MGV</strain>
    </source>
</reference>
<sequence length="399" mass="44415">MTKRICFCWELGGGLGHLGPFQPLARRLVAAGHAVQVIVKDLSRLRPAFRDIPIEAYQAPIKTSPAVPYLQNPPTLGHILLNKGYRDANELASMSQAWRNLFQRLQPDLILCDHAPTALLAARGLSAAKATIGPGFFCPPNENPLPNMSPLRDMPLPQRAADEAALLRTINLALRQNRQPELETVAQLFHDVDRNFFCTFRELDHYPQRQNASYFGAWSAEMPRAELAGWPTGAGQKIFAYLKPMKALDELIRWLYGRKLPTVLVGDRIDFGAYRQWSQGSVRFYERPIQLDGVRRECDVAILNGNHGAACEFLLAGVPTLQIPITFEQGILTQRIVDTGSALFASPENGRQVIGQLSALLESTSAKVAAQQFATKYQDFSQQQGAERLCQQLFHLLGC</sequence>
<protein>
    <recommendedName>
        <fullName evidence="3">Glycosyl transferase family 28 C-terminal domain-containing protein</fullName>
    </recommendedName>
</protein>
<organism evidence="1 2">
    <name type="scientific">Blastopirellula marina</name>
    <dbReference type="NCBI Taxonomy" id="124"/>
    <lineage>
        <taxon>Bacteria</taxon>
        <taxon>Pseudomonadati</taxon>
        <taxon>Planctomycetota</taxon>
        <taxon>Planctomycetia</taxon>
        <taxon>Pirellulales</taxon>
        <taxon>Pirellulaceae</taxon>
        <taxon>Blastopirellula</taxon>
    </lineage>
</organism>
<comment type="caution">
    <text evidence="1">The sequence shown here is derived from an EMBL/GenBank/DDBJ whole genome shotgun (WGS) entry which is preliminary data.</text>
</comment>
<gene>
    <name evidence="1" type="ORF">C5Y93_07440</name>
</gene>
<dbReference type="AlphaFoldDB" id="A0A2S8GQF2"/>
<dbReference type="RefSeq" id="WP_105334786.1">
    <property type="nucleotide sequence ID" value="NZ_PUHZ01000008.1"/>
</dbReference>